<protein>
    <submittedName>
        <fullName evidence="7">WD repeat-containing protein</fullName>
    </submittedName>
</protein>
<keyword evidence="8" id="KW-1185">Reference proteome</keyword>
<dbReference type="Pfam" id="PF17034">
    <property type="entry name" value="zinc_ribbon_16"/>
    <property type="match status" value="1"/>
</dbReference>
<evidence type="ECO:0000259" key="6">
    <source>
        <dbReference type="Pfam" id="PF21719"/>
    </source>
</evidence>
<evidence type="ECO:0000256" key="3">
    <source>
        <dbReference type="ARBA" id="ARBA00022737"/>
    </source>
</evidence>
<dbReference type="HOGENOM" id="CLU_005843_0_0_1"/>
<dbReference type="Gene3D" id="3.30.40.10">
    <property type="entry name" value="Zinc/RING finger domain, C3HC4 (zinc finger)"/>
    <property type="match status" value="1"/>
</dbReference>
<dbReference type="Pfam" id="PF21719">
    <property type="entry name" value="MIOS_a-sol"/>
    <property type="match status" value="1"/>
</dbReference>
<feature type="domain" description="GATOR2 complex protein MIO zinc-ribbon like" evidence="5">
    <location>
        <begin position="801"/>
        <end position="890"/>
    </location>
</feature>
<evidence type="ECO:0000256" key="1">
    <source>
        <dbReference type="ARBA" id="ARBA00009713"/>
    </source>
</evidence>
<organism evidence="7 8">
    <name type="scientific">Wickerhamomyces ciferrii (strain ATCC 14091 / BCRC 22168 / CBS 111 / JCM 3599 / NBRC 0793 / NRRL Y-1031 F-60-10)</name>
    <name type="common">Yeast</name>
    <name type="synonym">Pichia ciferrii</name>
    <dbReference type="NCBI Taxonomy" id="1206466"/>
    <lineage>
        <taxon>Eukaryota</taxon>
        <taxon>Fungi</taxon>
        <taxon>Dikarya</taxon>
        <taxon>Ascomycota</taxon>
        <taxon>Saccharomycotina</taxon>
        <taxon>Saccharomycetes</taxon>
        <taxon>Phaffomycetales</taxon>
        <taxon>Wickerhamomycetaceae</taxon>
        <taxon>Wickerhamomyces</taxon>
    </lineage>
</organism>
<feature type="region of interest" description="Disordered" evidence="4">
    <location>
        <begin position="360"/>
        <end position="397"/>
    </location>
</feature>
<evidence type="ECO:0000313" key="7">
    <source>
        <dbReference type="EMBL" id="CCH45343.1"/>
    </source>
</evidence>
<gene>
    <name evidence="7" type="ORF">BN7_4925</name>
</gene>
<evidence type="ECO:0000259" key="5">
    <source>
        <dbReference type="Pfam" id="PF17034"/>
    </source>
</evidence>
<sequence length="890" mass="99600">MGKITRAYGWDEGSTQRFLTINPLADEKEDEGISKVLTRKGFDGLRCSDYSPVNVGVVATGQNDGTVKVFDILSQNSASITIQQKSACNTLSFNSQGLIAAGFEKPKQENALHLYNINHYSSTSNQEISYPTLSYVNNESITSTIFYNETNLLVGGTKTLRDIDIRVSSPIFQMSSKATNGITQDPYNHYLFSAFAEDGTLAIYDRRKLGNNSTEPALIFNKLLGDTTRRNNNSCFRYSTSRRGEFATSHAGELIRRWQTGTAPSTKYDSVFVASVQDVKTKYDRVISFDYSHDDNSNSISLVCMRQSGSVFKMPVVESQKSVKFNSFNDLLFSGSDGTFLEDVDVGGVITDMEKIKLTKPSNIAEESENDQVSTTDDYENGISNEDEEDDDDEGNDVEMNQFFTPQEVLENDISVRMRRRAFLGYGVDCLKNIEIIQNLKTIDNTLYLRSTWKWLDITKTSAQTGLMTSGDLDLSYEGILGIWKGIEGIQKQNRYSDAVLKEDVLKQRITQILANRGSKTLPIVKSTKEPQRRLCLIVAGWYFSPDELEQIFARLSKAGQYSKAAAWAVFTGDVSKAVTILASSKSGKLKLIATAISGYLVQQKSTKNTLWKDQCRNMASELDDPYLRAIFAYIADNDWWDVLDESLLPLRERLGVALRCLPDKDLTLYLTKVAQKYISKGELEGLILTGITPRGIDLIQSYVDRTSDVQTAALITSFGCPRYFTDERAEHWLYCYRSLLNSWGMFSTRAKFDVARAKLSANNNGQKQLKISSSQVHLQCIRCNKNISKSVKPSKRQFNNNKNIKKSLSVCPHCGAALPRCAICLLSLGKSLPQNITTALNEAKVKEFKEWPSFCLTCNHGMHAGHAEEWFSKNNTCPVPGCSCQCNNK</sequence>
<keyword evidence="3" id="KW-0677">Repeat</keyword>
<dbReference type="SUPFAM" id="SSF50978">
    <property type="entry name" value="WD40 repeat-like"/>
    <property type="match status" value="1"/>
</dbReference>
<evidence type="ECO:0000256" key="4">
    <source>
        <dbReference type="SAM" id="MobiDB-lite"/>
    </source>
</evidence>
<dbReference type="GO" id="GO:1904263">
    <property type="term" value="P:positive regulation of TORC1 signaling"/>
    <property type="evidence" value="ECO:0007669"/>
    <property type="project" value="TreeGrafter"/>
</dbReference>
<dbReference type="InterPro" id="IPR049092">
    <property type="entry name" value="MIOS_a-sol"/>
</dbReference>
<dbReference type="InParanoid" id="K0KW40"/>
<dbReference type="InterPro" id="IPR037593">
    <property type="entry name" value="MIOS/Sea4"/>
</dbReference>
<reference evidence="7 8" key="1">
    <citation type="journal article" date="2012" name="Eukaryot. Cell">
        <title>Draft genome sequence of Wickerhamomyces ciferrii NRRL Y-1031 F-60-10.</title>
        <authorList>
            <person name="Schneider J."/>
            <person name="Andrea H."/>
            <person name="Blom J."/>
            <person name="Jaenicke S."/>
            <person name="Ruckert C."/>
            <person name="Schorsch C."/>
            <person name="Szczepanowski R."/>
            <person name="Farwick M."/>
            <person name="Goesmann A."/>
            <person name="Puhler A."/>
            <person name="Schaffer S."/>
            <person name="Tauch A."/>
            <person name="Kohler T."/>
            <person name="Brinkrolf K."/>
        </authorList>
    </citation>
    <scope>NUCLEOTIDE SEQUENCE [LARGE SCALE GENOMIC DNA]</scope>
    <source>
        <strain evidence="8">ATCC 14091 / BCRC 22168 / CBS 111 / JCM 3599 / NBRC 0793 / NRRL Y-1031 F-60-10</strain>
    </source>
</reference>
<dbReference type="InterPro" id="IPR013083">
    <property type="entry name" value="Znf_RING/FYVE/PHD"/>
</dbReference>
<dbReference type="PANTHER" id="PTHR16453">
    <property type="entry name" value="WD40 DOMAIN-CONTAINING PROTEIN MIO FAMILY MEMBER"/>
    <property type="match status" value="1"/>
</dbReference>
<name>K0KW40_WICCF</name>
<dbReference type="FunCoup" id="K0KW40">
    <property type="interactions" value="802"/>
</dbReference>
<dbReference type="GO" id="GO:0005737">
    <property type="term" value="C:cytoplasm"/>
    <property type="evidence" value="ECO:0007669"/>
    <property type="project" value="TreeGrafter"/>
</dbReference>
<dbReference type="STRING" id="1206466.K0KW40"/>
<feature type="domain" description="MIOS-like alpha-solenoid" evidence="6">
    <location>
        <begin position="418"/>
        <end position="659"/>
    </location>
</feature>
<feature type="compositionally biased region" description="Acidic residues" evidence="4">
    <location>
        <begin position="377"/>
        <end position="397"/>
    </location>
</feature>
<dbReference type="eggNOG" id="KOG1008">
    <property type="taxonomic scope" value="Eukaryota"/>
</dbReference>
<dbReference type="EMBL" id="CAIF01000193">
    <property type="protein sequence ID" value="CCH45343.1"/>
    <property type="molecule type" value="Genomic_DNA"/>
</dbReference>
<dbReference type="CDD" id="cd16691">
    <property type="entry name" value="mRING-H2-C3H3C2_Mio"/>
    <property type="match status" value="1"/>
</dbReference>
<proteinExistence type="inferred from homology"/>
<accession>K0KW40</accession>
<evidence type="ECO:0000256" key="2">
    <source>
        <dbReference type="ARBA" id="ARBA00022574"/>
    </source>
</evidence>
<dbReference type="Proteomes" id="UP000009328">
    <property type="component" value="Unassembled WGS sequence"/>
</dbReference>
<keyword evidence="2" id="KW-0853">WD repeat</keyword>
<dbReference type="InterPro" id="IPR036322">
    <property type="entry name" value="WD40_repeat_dom_sf"/>
</dbReference>
<evidence type="ECO:0000313" key="8">
    <source>
        <dbReference type="Proteomes" id="UP000009328"/>
    </source>
</evidence>
<dbReference type="InterPro" id="IPR015943">
    <property type="entry name" value="WD40/YVTN_repeat-like_dom_sf"/>
</dbReference>
<dbReference type="AlphaFoldDB" id="K0KW40"/>
<comment type="similarity">
    <text evidence="1">Belongs to the WD repeat mio family.</text>
</comment>
<comment type="caution">
    <text evidence="7">The sequence shown here is derived from an EMBL/GenBank/DDBJ whole genome shotgun (WGS) entry which is preliminary data.</text>
</comment>
<dbReference type="PANTHER" id="PTHR16453:SF9">
    <property type="entry name" value="GATOR COMPLEX PROTEIN MIOS"/>
    <property type="match status" value="1"/>
</dbReference>
<dbReference type="InterPro" id="IPR031488">
    <property type="entry name" value="Zn_ribbon_mio"/>
</dbReference>
<dbReference type="Gene3D" id="2.130.10.10">
    <property type="entry name" value="YVTN repeat-like/Quinoprotein amine dehydrogenase"/>
    <property type="match status" value="1"/>
</dbReference>